<evidence type="ECO:0000313" key="1">
    <source>
        <dbReference type="EMBL" id="ERF57404.1"/>
    </source>
</evidence>
<evidence type="ECO:0000313" key="4">
    <source>
        <dbReference type="Proteomes" id="UP000094467"/>
    </source>
</evidence>
<evidence type="ECO:0000313" key="3">
    <source>
        <dbReference type="Proteomes" id="UP000016307"/>
    </source>
</evidence>
<reference evidence="1 3" key="1">
    <citation type="journal article" date="2013" name="BMC Genomics">
        <title>Comparative genomics reveals distinct host-interacting traits of three major human-associated propionibacteria.</title>
        <authorList>
            <person name="Mak T.N."/>
            <person name="Schmid M."/>
            <person name="Brzuszkiewicz E."/>
            <person name="Zeng G."/>
            <person name="Meyer R."/>
            <person name="Sfanos K.S."/>
            <person name="Brinkmann V."/>
            <person name="Meyer T.F."/>
            <person name="Bruggemann H."/>
        </authorList>
    </citation>
    <scope>NUCLEOTIDE SEQUENCE [LARGE SCALE GENOMIC DNA]</scope>
    <source>
        <strain evidence="1 3">DSM 20700</strain>
    </source>
</reference>
<name>U1GKR9_9ACTN</name>
<organism evidence="1 3">
    <name type="scientific">Cutibacterium granulosum DSM 20700</name>
    <dbReference type="NCBI Taxonomy" id="1160719"/>
    <lineage>
        <taxon>Bacteria</taxon>
        <taxon>Bacillati</taxon>
        <taxon>Actinomycetota</taxon>
        <taxon>Actinomycetes</taxon>
        <taxon>Propionibacteriales</taxon>
        <taxon>Propionibacteriaceae</taxon>
        <taxon>Cutibacterium</taxon>
    </lineage>
</organism>
<accession>U1GKR9</accession>
<dbReference type="RefSeq" id="WP_021103653.1">
    <property type="nucleotide sequence ID" value="NZ_AOSS01000100.1"/>
</dbReference>
<comment type="caution">
    <text evidence="1">The sequence shown here is derived from an EMBL/GenBank/DDBJ whole genome shotgun (WGS) entry which is preliminary data.</text>
</comment>
<dbReference type="EMBL" id="JNBU01000072">
    <property type="protein sequence ID" value="OCT41903.1"/>
    <property type="molecule type" value="Genomic_DNA"/>
</dbReference>
<dbReference type="PATRIC" id="fig|1160719.4.peg.610"/>
<keyword evidence="3" id="KW-1185">Reference proteome</keyword>
<sequence>MKPPITVMCDRCGARNTHDDADYVHGRLWCAVCNAWTVHHAVGTALAGVCDAAQPYWERRECELRRLLEGEGVHVYGLSEPCRTRGGTWWDGALTAEEDSCGGPVWWVEVWENLDVQATVMVLVQARELIAAGRPPVEGTAYRLGGEYAHVEQVPYRWAADTRVLVEAWRDEASQEG</sequence>
<dbReference type="Proteomes" id="UP000016307">
    <property type="component" value="Unassembled WGS sequence"/>
</dbReference>
<protein>
    <submittedName>
        <fullName evidence="1">Uncharacterized protein</fullName>
    </submittedName>
</protein>
<proteinExistence type="predicted"/>
<dbReference type="AlphaFoldDB" id="U1GKR9"/>
<gene>
    <name evidence="1" type="ORF">H641_03173</name>
    <name evidence="2" type="ORF">L860_13850</name>
</gene>
<dbReference type="EMBL" id="AOSS01000100">
    <property type="protein sequence ID" value="ERF57404.1"/>
    <property type="molecule type" value="Genomic_DNA"/>
</dbReference>
<evidence type="ECO:0000313" key="2">
    <source>
        <dbReference type="EMBL" id="OCT41903.1"/>
    </source>
</evidence>
<reference evidence="2 4" key="2">
    <citation type="submission" date="2014-05" db="EMBL/GenBank/DDBJ databases">
        <authorList>
            <person name="Jahns A.C."/>
            <person name="Eilers H."/>
            <person name="Alexeyev O.A."/>
        </authorList>
    </citation>
    <scope>NUCLEOTIDE SEQUENCE [LARGE SCALE GENOMIC DNA]</scope>
    <source>
        <strain evidence="2 4">DSM 20700</strain>
    </source>
</reference>